<dbReference type="Proteomes" id="UP000054498">
    <property type="component" value="Unassembled WGS sequence"/>
</dbReference>
<dbReference type="RefSeq" id="XP_013902705.1">
    <property type="nucleotide sequence ID" value="XM_014047251.1"/>
</dbReference>
<protein>
    <recommendedName>
        <fullName evidence="3">Phosphatidic acid phosphatase type 2/haloperoxidase domain-containing protein</fullName>
    </recommendedName>
</protein>
<evidence type="ECO:0000313" key="4">
    <source>
        <dbReference type="EMBL" id="KIZ03686.1"/>
    </source>
</evidence>
<dbReference type="GeneID" id="25737149"/>
<proteinExistence type="predicted"/>
<name>A0A0D2NEV3_9CHLO</name>
<evidence type="ECO:0000256" key="1">
    <source>
        <dbReference type="SAM" id="MobiDB-lite"/>
    </source>
</evidence>
<dbReference type="AlphaFoldDB" id="A0A0D2NEV3"/>
<dbReference type="Pfam" id="PF01569">
    <property type="entry name" value="PAP2"/>
    <property type="match status" value="1"/>
</dbReference>
<dbReference type="InterPro" id="IPR052559">
    <property type="entry name" value="V-haloperoxidase"/>
</dbReference>
<keyword evidence="5" id="KW-1185">Reference proteome</keyword>
<dbReference type="OrthoDB" id="1876163at2759"/>
<accession>A0A0D2NEV3</accession>
<dbReference type="InterPro" id="IPR036938">
    <property type="entry name" value="PAP2/HPO_sf"/>
</dbReference>
<keyword evidence="2" id="KW-0732">Signal</keyword>
<evidence type="ECO:0000259" key="3">
    <source>
        <dbReference type="Pfam" id="PF01569"/>
    </source>
</evidence>
<dbReference type="SUPFAM" id="SSF48317">
    <property type="entry name" value="Acid phosphatase/Vanadium-dependent haloperoxidase"/>
    <property type="match status" value="1"/>
</dbReference>
<dbReference type="Gene3D" id="1.10.606.20">
    <property type="match status" value="1"/>
</dbReference>
<gene>
    <name evidence="4" type="ORF">MNEG_4271</name>
</gene>
<dbReference type="PANTHER" id="PTHR34599">
    <property type="entry name" value="PEROXIDASE-RELATED"/>
    <property type="match status" value="1"/>
</dbReference>
<feature type="chain" id="PRO_5002247694" description="Phosphatidic acid phosphatase type 2/haloperoxidase domain-containing protein" evidence="2">
    <location>
        <begin position="24"/>
        <end position="466"/>
    </location>
</feature>
<feature type="domain" description="Phosphatidic acid phosphatase type 2/haloperoxidase" evidence="3">
    <location>
        <begin position="280"/>
        <end position="410"/>
    </location>
</feature>
<feature type="region of interest" description="Disordered" evidence="1">
    <location>
        <begin position="415"/>
        <end position="466"/>
    </location>
</feature>
<dbReference type="CDD" id="cd03398">
    <property type="entry name" value="PAP2_haloperoxidase"/>
    <property type="match status" value="1"/>
</dbReference>
<sequence length="466" mass="48623">MWRSQTLIVALAACLMAVAPAQAILNNTVTQWEAQAQQAVRSIGIQNQLSNRLYGLVALAQLHAIEKLSTLDPVIAAGGAGHAVLSILFPSNQSAEYDGLLKKQLDAATGGKALTDAQKAGLKAAAALAGDLVRNHTGGASAEYSGFKFGAPGPFVYQLAPGQKYALYPQLGNAKPFVVPQPELSAIVTNTDAAKGPVFKVPPISDYETARKLGANTTDKALGETALFWADGANTSAISGHWLDIAKRVLPSTLSVKDSALFFAKAFTGAWDASIAAWKIKYSTLHWRPVTAFRAGYTGPDGPVAADKEWTGFLTRTPPHPEYPSGHQATVGALLEALVRQLGTDKVEFSIGSEGTPFLPERKYTDLTTPAVEVGDSRLYGGVHFNTSNVDGLIVGRVVASKAWDSPFWNTKAAASAPAKASTPAAKPSAPKAGSPKPSAPKAGASPKPDAAKPAAPTDKPAATKP</sequence>
<dbReference type="EMBL" id="KK100804">
    <property type="protein sequence ID" value="KIZ03686.1"/>
    <property type="molecule type" value="Genomic_DNA"/>
</dbReference>
<evidence type="ECO:0000313" key="5">
    <source>
        <dbReference type="Proteomes" id="UP000054498"/>
    </source>
</evidence>
<dbReference type="InterPro" id="IPR000326">
    <property type="entry name" value="PAP2/HPO"/>
</dbReference>
<feature type="signal peptide" evidence="2">
    <location>
        <begin position="1"/>
        <end position="23"/>
    </location>
</feature>
<organism evidence="4 5">
    <name type="scientific">Monoraphidium neglectum</name>
    <dbReference type="NCBI Taxonomy" id="145388"/>
    <lineage>
        <taxon>Eukaryota</taxon>
        <taxon>Viridiplantae</taxon>
        <taxon>Chlorophyta</taxon>
        <taxon>core chlorophytes</taxon>
        <taxon>Chlorophyceae</taxon>
        <taxon>CS clade</taxon>
        <taxon>Sphaeropleales</taxon>
        <taxon>Selenastraceae</taxon>
        <taxon>Monoraphidium</taxon>
    </lineage>
</organism>
<dbReference type="KEGG" id="mng:MNEG_4271"/>
<dbReference type="STRING" id="145388.A0A0D2NEV3"/>
<dbReference type="PANTHER" id="PTHR34599:SF1">
    <property type="entry name" value="PHOSPHATIDIC ACID PHOSPHATASE TYPE 2_HALOPEROXIDASE DOMAIN-CONTAINING PROTEIN"/>
    <property type="match status" value="1"/>
</dbReference>
<reference evidence="4 5" key="1">
    <citation type="journal article" date="2013" name="BMC Genomics">
        <title>Reconstruction of the lipid metabolism for the microalga Monoraphidium neglectum from its genome sequence reveals characteristics suitable for biofuel production.</title>
        <authorList>
            <person name="Bogen C."/>
            <person name="Al-Dilaimi A."/>
            <person name="Albersmeier A."/>
            <person name="Wichmann J."/>
            <person name="Grundmann M."/>
            <person name="Rupp O."/>
            <person name="Lauersen K.J."/>
            <person name="Blifernez-Klassen O."/>
            <person name="Kalinowski J."/>
            <person name="Goesmann A."/>
            <person name="Mussgnug J.H."/>
            <person name="Kruse O."/>
        </authorList>
    </citation>
    <scope>NUCLEOTIDE SEQUENCE [LARGE SCALE GENOMIC DNA]</scope>
    <source>
        <strain evidence="4 5">SAG 48.87</strain>
    </source>
</reference>
<evidence type="ECO:0000256" key="2">
    <source>
        <dbReference type="SAM" id="SignalP"/>
    </source>
</evidence>